<dbReference type="InterPro" id="IPR014001">
    <property type="entry name" value="Helicase_ATP-bd"/>
</dbReference>
<keyword evidence="10" id="KW-0813">Transport</keyword>
<evidence type="ECO:0000256" key="58">
    <source>
        <dbReference type="ARBA" id="ARBA00047984"/>
    </source>
</evidence>
<feature type="transmembrane region" description="Helical" evidence="60">
    <location>
        <begin position="1590"/>
        <end position="1613"/>
    </location>
</feature>
<dbReference type="Gene3D" id="1.10.820.10">
    <property type="entry name" value="RNA Helicase Chain A , domain 3"/>
    <property type="match status" value="1"/>
</dbReference>
<evidence type="ECO:0000256" key="31">
    <source>
        <dbReference type="ARBA" id="ARBA00022807"/>
    </source>
</evidence>
<evidence type="ECO:0000256" key="52">
    <source>
        <dbReference type="ARBA" id="ARBA00023258"/>
    </source>
</evidence>
<dbReference type="Pfam" id="PF22027">
    <property type="entry name" value="NS3_helicase_C"/>
    <property type="match status" value="1"/>
</dbReference>
<keyword evidence="18" id="KW-0945">Host-virus interaction</keyword>
<evidence type="ECO:0000256" key="5">
    <source>
        <dbReference type="ARBA" id="ARBA00004291"/>
    </source>
</evidence>
<feature type="transmembrane region" description="Helical" evidence="60">
    <location>
        <begin position="724"/>
        <end position="741"/>
    </location>
</feature>
<dbReference type="InterPro" id="IPR043504">
    <property type="entry name" value="Peptidase_S1_PA_chymotrypsin"/>
</dbReference>
<keyword evidence="31" id="KW-0788">Thiol protease</keyword>
<dbReference type="GO" id="GO:0008270">
    <property type="term" value="F:zinc ion binding"/>
    <property type="evidence" value="ECO:0007669"/>
    <property type="project" value="InterPro"/>
</dbReference>
<comment type="catalytic activity">
    <reaction evidence="58">
        <text>ATP + H2O = ADP + phosphate + H(+)</text>
        <dbReference type="Rhea" id="RHEA:13065"/>
        <dbReference type="ChEBI" id="CHEBI:15377"/>
        <dbReference type="ChEBI" id="CHEBI:15378"/>
        <dbReference type="ChEBI" id="CHEBI:30616"/>
        <dbReference type="ChEBI" id="CHEBI:43474"/>
        <dbReference type="ChEBI" id="CHEBI:456216"/>
        <dbReference type="EC" id="3.6.4.13"/>
    </reaction>
</comment>
<evidence type="ECO:0000256" key="38">
    <source>
        <dbReference type="ARBA" id="ARBA00022884"/>
    </source>
</evidence>
<keyword evidence="53" id="KW-0687">Ribonucleoprotein</keyword>
<evidence type="ECO:0000256" key="30">
    <source>
        <dbReference type="ARBA" id="ARBA00022806"/>
    </source>
</evidence>
<dbReference type="Pfam" id="PF01539">
    <property type="entry name" value="HCV_env"/>
    <property type="match status" value="1"/>
</dbReference>
<evidence type="ECO:0000256" key="42">
    <source>
        <dbReference type="ARBA" id="ARBA00023050"/>
    </source>
</evidence>
<evidence type="ECO:0000256" key="49">
    <source>
        <dbReference type="ARBA" id="ARBA00023184"/>
    </source>
</evidence>
<dbReference type="PROSITE" id="PS51192">
    <property type="entry name" value="HELICASE_ATP_BIND_1"/>
    <property type="match status" value="1"/>
</dbReference>
<dbReference type="GO" id="GO:0015267">
    <property type="term" value="F:channel activity"/>
    <property type="evidence" value="ECO:0007669"/>
    <property type="project" value="UniProtKB-KW"/>
</dbReference>
<evidence type="ECO:0000256" key="11">
    <source>
        <dbReference type="ARBA" id="ARBA00022482"/>
    </source>
</evidence>
<dbReference type="GO" id="GO:0005198">
    <property type="term" value="F:structural molecule activity"/>
    <property type="evidence" value="ECO:0007669"/>
    <property type="project" value="InterPro"/>
</dbReference>
<evidence type="ECO:0000256" key="39">
    <source>
        <dbReference type="ARBA" id="ARBA00022953"/>
    </source>
</evidence>
<evidence type="ECO:0000256" key="28">
    <source>
        <dbReference type="ARBA" id="ARBA00022801"/>
    </source>
</evidence>
<evidence type="ECO:0000256" key="24">
    <source>
        <dbReference type="ARBA" id="ARBA00022695"/>
    </source>
</evidence>
<evidence type="ECO:0000256" key="2">
    <source>
        <dbReference type="ARBA" id="ARBA00004153"/>
    </source>
</evidence>
<keyword evidence="55" id="KW-1160">Virus entry into host cell</keyword>
<dbReference type="Pfam" id="PF07652">
    <property type="entry name" value="Flavi_DEAD"/>
    <property type="match status" value="1"/>
</dbReference>
<evidence type="ECO:0000256" key="50">
    <source>
        <dbReference type="ARBA" id="ARBA00023190"/>
    </source>
</evidence>
<keyword evidence="23 60" id="KW-0812">Transmembrane</keyword>
<dbReference type="GO" id="GO:0039694">
    <property type="term" value="P:viral RNA genome replication"/>
    <property type="evidence" value="ECO:0007669"/>
    <property type="project" value="InterPro"/>
</dbReference>
<evidence type="ECO:0000256" key="6">
    <source>
        <dbReference type="ARBA" id="ARBA00004338"/>
    </source>
</evidence>
<evidence type="ECO:0000256" key="35">
    <source>
        <dbReference type="ARBA" id="ARBA00022844"/>
    </source>
</evidence>
<keyword evidence="30" id="KW-0347">Helicase</keyword>
<dbReference type="Gene3D" id="3.40.50.300">
    <property type="entry name" value="P-loop containing nucleotide triphosphate hydrolases"/>
    <property type="match status" value="2"/>
</dbReference>
<feature type="domain" description="Helicase ATP-binding" evidence="62">
    <location>
        <begin position="1065"/>
        <end position="1214"/>
    </location>
</feature>
<evidence type="ECO:0000256" key="37">
    <source>
        <dbReference type="ARBA" id="ARBA00022879"/>
    </source>
</evidence>
<evidence type="ECO:0000256" key="36">
    <source>
        <dbReference type="ARBA" id="ARBA00022870"/>
    </source>
</evidence>
<keyword evidence="11" id="KW-1113">Inhibition of host RLR pathway by virus</keyword>
<evidence type="ECO:0000259" key="65">
    <source>
        <dbReference type="PROSITE" id="PS51822"/>
    </source>
</evidence>
<keyword evidence="16" id="KW-0167">Capsid protein</keyword>
<keyword evidence="13" id="KW-1168">Fusion of virus membrane with host membrane</keyword>
<reference evidence="66" key="1">
    <citation type="submission" date="2023-03" db="EMBL/GenBank/DDBJ databases">
        <authorList>
            <person name="Jenckel M."/>
            <person name="Hall R.N."/>
            <person name="Strive T."/>
            <person name="Smith I."/>
            <person name="Wright E.A."/>
            <person name="Bradley R."/>
            <person name="Ip H."/>
            <person name="Dusek R.J."/>
        </authorList>
    </citation>
    <scope>NUCLEOTIDE SEQUENCE</scope>
    <source>
        <strain evidence="66">USA/TX/Brewster/LP13-2/1998</strain>
    </source>
</reference>
<dbReference type="InterPro" id="IPR038170">
    <property type="entry name" value="NS5A_1a_sf"/>
</dbReference>
<dbReference type="InterPro" id="IPR007094">
    <property type="entry name" value="RNA-dir_pol_PSvirus"/>
</dbReference>
<keyword evidence="45 60" id="KW-0472">Membrane</keyword>
<dbReference type="InterPro" id="IPR004109">
    <property type="entry name" value="HepC_NS3_protease"/>
</dbReference>
<evidence type="ECO:0000259" key="63">
    <source>
        <dbReference type="PROSITE" id="PS51194"/>
    </source>
</evidence>
<evidence type="ECO:0000256" key="18">
    <source>
        <dbReference type="ARBA" id="ARBA00022581"/>
    </source>
</evidence>
<feature type="transmembrane region" description="Helical" evidence="60">
    <location>
        <begin position="645"/>
        <end position="663"/>
    </location>
</feature>
<dbReference type="Pfam" id="PF00998">
    <property type="entry name" value="RdRP_3"/>
    <property type="match status" value="1"/>
</dbReference>
<name>A0AAU6R440_9FLAV</name>
<dbReference type="EMBL" id="OQ576747">
    <property type="protein sequence ID" value="WZD84507.1"/>
    <property type="molecule type" value="Genomic_RNA"/>
</dbReference>
<keyword evidence="39" id="KW-0693">Viral RNA replication</keyword>
<dbReference type="Gene3D" id="2.40.10.120">
    <property type="match status" value="1"/>
</dbReference>
<dbReference type="GO" id="GO:0003968">
    <property type="term" value="F:RNA-directed RNA polymerase activity"/>
    <property type="evidence" value="ECO:0007669"/>
    <property type="project" value="UniProtKB-KW"/>
</dbReference>
<dbReference type="SUPFAM" id="SSF50494">
    <property type="entry name" value="Trypsin-like serine proteases"/>
    <property type="match status" value="1"/>
</dbReference>
<dbReference type="InterPro" id="IPR002521">
    <property type="entry name" value="HCV_Core_C"/>
</dbReference>
<keyword evidence="40 60" id="KW-1133">Transmembrane helix</keyword>
<evidence type="ECO:0000256" key="32">
    <source>
        <dbReference type="ARBA" id="ARBA00022825"/>
    </source>
</evidence>
<dbReference type="SUPFAM" id="SSF52540">
    <property type="entry name" value="P-loop containing nucleoside triphosphate hydrolases"/>
    <property type="match status" value="2"/>
</dbReference>
<keyword evidence="17" id="KW-1048">Host nucleus</keyword>
<dbReference type="GO" id="GO:0003723">
    <property type="term" value="F:RNA binding"/>
    <property type="evidence" value="ECO:0007669"/>
    <property type="project" value="UniProtKB-KW"/>
</dbReference>
<evidence type="ECO:0000256" key="4">
    <source>
        <dbReference type="ARBA" id="ARBA00004192"/>
    </source>
</evidence>
<keyword evidence="29" id="KW-1161">Viral attachment to host cell</keyword>
<dbReference type="GO" id="GO:0005524">
    <property type="term" value="F:ATP binding"/>
    <property type="evidence" value="ECO:0007669"/>
    <property type="project" value="UniProtKB-KW"/>
</dbReference>
<dbReference type="InterPro" id="IPR027417">
    <property type="entry name" value="P-loop_NTPase"/>
</dbReference>
<protein>
    <recommendedName>
        <fullName evidence="9">Genome polyprotein</fullName>
    </recommendedName>
</protein>
<evidence type="ECO:0000256" key="21">
    <source>
        <dbReference type="ARBA" id="ARBA00022670"/>
    </source>
</evidence>
<dbReference type="SUPFAM" id="SSF56672">
    <property type="entry name" value="DNA/RNA polymerases"/>
    <property type="match status" value="1"/>
</dbReference>
<dbReference type="GO" id="GO:0006508">
    <property type="term" value="P:proteolysis"/>
    <property type="evidence" value="ECO:0007669"/>
    <property type="project" value="UniProtKB-KW"/>
</dbReference>
<dbReference type="GO" id="GO:0044186">
    <property type="term" value="C:host cell lipid droplet"/>
    <property type="evidence" value="ECO:0007669"/>
    <property type="project" value="UniProtKB-SubCell"/>
</dbReference>
<evidence type="ECO:0000256" key="48">
    <source>
        <dbReference type="ARBA" id="ARBA00023180"/>
    </source>
</evidence>
<evidence type="ECO:0000256" key="10">
    <source>
        <dbReference type="ARBA" id="ARBA00022448"/>
    </source>
</evidence>
<feature type="transmembrane region" description="Helical" evidence="60">
    <location>
        <begin position="683"/>
        <end position="703"/>
    </location>
</feature>
<comment type="catalytic activity">
    <reaction evidence="57">
        <text>a ribonucleoside 5'-triphosphate + H2O = a ribonucleoside 5'-diphosphate + phosphate + H(+)</text>
        <dbReference type="Rhea" id="RHEA:23680"/>
        <dbReference type="ChEBI" id="CHEBI:15377"/>
        <dbReference type="ChEBI" id="CHEBI:15378"/>
        <dbReference type="ChEBI" id="CHEBI:43474"/>
        <dbReference type="ChEBI" id="CHEBI:57930"/>
        <dbReference type="ChEBI" id="CHEBI:61557"/>
        <dbReference type="EC" id="3.6.1.15"/>
    </reaction>
</comment>
<feature type="transmembrane region" description="Helical" evidence="60">
    <location>
        <begin position="584"/>
        <end position="605"/>
    </location>
</feature>
<feature type="region of interest" description="Disordered" evidence="59">
    <location>
        <begin position="2052"/>
        <end position="2121"/>
    </location>
</feature>
<dbReference type="Pfam" id="PF01542">
    <property type="entry name" value="HCV_core"/>
    <property type="match status" value="1"/>
</dbReference>
<dbReference type="GO" id="GO:0019062">
    <property type="term" value="P:virion attachment to host cell"/>
    <property type="evidence" value="ECO:0007669"/>
    <property type="project" value="UniProtKB-KW"/>
</dbReference>
<dbReference type="GO" id="GO:0019031">
    <property type="term" value="C:viral envelope"/>
    <property type="evidence" value="ECO:0007669"/>
    <property type="project" value="UniProtKB-KW"/>
</dbReference>
<dbReference type="GO" id="GO:1990904">
    <property type="term" value="C:ribonucleoprotein complex"/>
    <property type="evidence" value="ECO:0007669"/>
    <property type="project" value="UniProtKB-KW"/>
</dbReference>
<evidence type="ECO:0000256" key="12">
    <source>
        <dbReference type="ARBA" id="ARBA00022484"/>
    </source>
</evidence>
<feature type="compositionally biased region" description="Basic and acidic residues" evidence="59">
    <location>
        <begin position="2052"/>
        <end position="2066"/>
    </location>
</feature>
<feature type="domain" description="Peptidase C18" evidence="64">
    <location>
        <begin position="750"/>
        <end position="870"/>
    </location>
</feature>
<dbReference type="InterPro" id="IPR043502">
    <property type="entry name" value="DNA/RNA_pol_sf"/>
</dbReference>
<evidence type="ECO:0000256" key="9">
    <source>
        <dbReference type="ARBA" id="ARBA00020107"/>
    </source>
</evidence>
<dbReference type="InterPro" id="IPR001490">
    <property type="entry name" value="HCV_NS4b"/>
</dbReference>
<feature type="transmembrane region" description="Helical" evidence="60">
    <location>
        <begin position="1625"/>
        <end position="1650"/>
    </location>
</feature>
<dbReference type="GO" id="GO:0003724">
    <property type="term" value="F:RNA helicase activity"/>
    <property type="evidence" value="ECO:0007669"/>
    <property type="project" value="UniProtKB-EC"/>
</dbReference>
<dbReference type="Gene3D" id="3.30.160.890">
    <property type="entry name" value="Hepatitis C virus envelope glycoprotein E1, chain C"/>
    <property type="match status" value="1"/>
</dbReference>
<keyword evidence="24" id="KW-0548">Nucleotidyltransferase</keyword>
<keyword evidence="52" id="KW-0922">Interferon antiviral system evasion</keyword>
<keyword evidence="26" id="KW-0479">Metal-binding</keyword>
<dbReference type="PROSITE" id="PS51822">
    <property type="entry name" value="HV_PV_NS3_PRO"/>
    <property type="match status" value="1"/>
</dbReference>
<keyword evidence="25" id="KW-0053">Apoptosis</keyword>
<evidence type="ECO:0000256" key="51">
    <source>
        <dbReference type="ARBA" id="ARBA00023200"/>
    </source>
</evidence>
<evidence type="ECO:0000256" key="34">
    <source>
        <dbReference type="ARBA" id="ARBA00022840"/>
    </source>
</evidence>
<organism evidence="66">
    <name type="scientific">Lagomorph hepacivirus</name>
    <dbReference type="NCBI Taxonomy" id="3138818"/>
    <lineage>
        <taxon>Viruses</taxon>
        <taxon>Riboviria</taxon>
        <taxon>Orthornavirae</taxon>
        <taxon>Kitrinoviricota</taxon>
        <taxon>Flasuviricetes</taxon>
        <taxon>Amarillovirales</taxon>
        <taxon>Flaviviridae</taxon>
    </lineage>
</organism>
<feature type="region of interest" description="Disordered" evidence="59">
    <location>
        <begin position="2007"/>
        <end position="2026"/>
    </location>
</feature>
<keyword evidence="34" id="KW-0067">ATP-binding</keyword>
<keyword evidence="38" id="KW-0694">RNA-binding</keyword>
<evidence type="ECO:0000256" key="17">
    <source>
        <dbReference type="ARBA" id="ARBA00022562"/>
    </source>
</evidence>
<dbReference type="GO" id="GO:0019087">
    <property type="term" value="P:symbiont-mediated transformation of host cell"/>
    <property type="evidence" value="ECO:0007669"/>
    <property type="project" value="InterPro"/>
</dbReference>
<evidence type="ECO:0000256" key="15">
    <source>
        <dbReference type="ARBA" id="ARBA00022553"/>
    </source>
</evidence>
<feature type="transmembrane region" description="Helical" evidence="60">
    <location>
        <begin position="1662"/>
        <end position="1679"/>
    </location>
</feature>
<dbReference type="InterPro" id="IPR002518">
    <property type="entry name" value="HCV_NS2"/>
</dbReference>
<keyword evidence="33" id="KW-1114">Inhibition of host interferon signaling pathway by virus</keyword>
<keyword evidence="50" id="KW-1041">Host lipid droplet</keyword>
<keyword evidence="20" id="KW-1090">Inhibition of host innate immune response by virus</keyword>
<evidence type="ECO:0000256" key="40">
    <source>
        <dbReference type="ARBA" id="ARBA00022989"/>
    </source>
</evidence>
<proteinExistence type="predicted"/>
<evidence type="ECO:0000256" key="8">
    <source>
        <dbReference type="ARBA" id="ARBA00004563"/>
    </source>
</evidence>
<dbReference type="GO" id="GO:0039654">
    <property type="term" value="P:fusion of virus membrane with host endosome membrane"/>
    <property type="evidence" value="ECO:0007669"/>
    <property type="project" value="UniProtKB-KW"/>
</dbReference>
<evidence type="ECO:0000256" key="57">
    <source>
        <dbReference type="ARBA" id="ARBA00047631"/>
    </source>
</evidence>
<keyword evidence="54" id="KW-0899">Viral immunoevasion</keyword>
<dbReference type="GO" id="GO:0019013">
    <property type="term" value="C:viral nucleocapsid"/>
    <property type="evidence" value="ECO:0007669"/>
    <property type="project" value="UniProtKB-KW"/>
</dbReference>
<dbReference type="Gene3D" id="3.30.70.270">
    <property type="match status" value="2"/>
</dbReference>
<dbReference type="Gene3D" id="2.40.10.10">
    <property type="entry name" value="Trypsin-like serine proteases"/>
    <property type="match status" value="1"/>
</dbReference>
<feature type="domain" description="RdRp catalytic" evidence="61">
    <location>
        <begin position="2454"/>
        <end position="2572"/>
    </location>
</feature>
<dbReference type="InterPro" id="IPR002166">
    <property type="entry name" value="RNA_pol_HCV"/>
</dbReference>
<accession>A0AAU6R440</accession>
<dbReference type="SMART" id="SM00487">
    <property type="entry name" value="DEXDc"/>
    <property type="match status" value="1"/>
</dbReference>
<dbReference type="InterPro" id="IPR043128">
    <property type="entry name" value="Rev_trsase/Diguanyl_cyclase"/>
</dbReference>
<evidence type="ECO:0000256" key="45">
    <source>
        <dbReference type="ARBA" id="ARBA00023136"/>
    </source>
</evidence>
<dbReference type="Pfam" id="PF01001">
    <property type="entry name" value="HCV_NS4b"/>
    <property type="match status" value="1"/>
</dbReference>
<evidence type="ECO:0000256" key="1">
    <source>
        <dbReference type="ARBA" id="ARBA00004147"/>
    </source>
</evidence>
<evidence type="ECO:0000256" key="56">
    <source>
        <dbReference type="ARBA" id="ARBA00023303"/>
    </source>
</evidence>
<feature type="domain" description="Helicase C-terminal" evidence="63">
    <location>
        <begin position="1225"/>
        <end position="1382"/>
    </location>
</feature>
<dbReference type="GO" id="GO:0004197">
    <property type="term" value="F:cysteine-type endopeptidase activity"/>
    <property type="evidence" value="ECO:0007669"/>
    <property type="project" value="InterPro"/>
</dbReference>
<dbReference type="GO" id="GO:0033650">
    <property type="term" value="C:host cell mitochondrion"/>
    <property type="evidence" value="ECO:0007669"/>
    <property type="project" value="UniProtKB-SubCell"/>
</dbReference>
<evidence type="ECO:0000256" key="19">
    <source>
        <dbReference type="ARBA" id="ARBA00022595"/>
    </source>
</evidence>
<feature type="compositionally biased region" description="Polar residues" evidence="59">
    <location>
        <begin position="2091"/>
        <end position="2108"/>
    </location>
</feature>
<keyword evidence="35" id="KW-0946">Virion</keyword>
<dbReference type="GO" id="GO:0042025">
    <property type="term" value="C:host cell nucleus"/>
    <property type="evidence" value="ECO:0007669"/>
    <property type="project" value="UniProtKB-SubCell"/>
</dbReference>
<evidence type="ECO:0000256" key="29">
    <source>
        <dbReference type="ARBA" id="ARBA00022804"/>
    </source>
</evidence>
<keyword evidence="48" id="KW-0325">Glycoprotein</keyword>
<evidence type="ECO:0000256" key="60">
    <source>
        <dbReference type="SAM" id="Phobius"/>
    </source>
</evidence>
<dbReference type="GO" id="GO:0046718">
    <property type="term" value="P:symbiont entry into host cell"/>
    <property type="evidence" value="ECO:0007669"/>
    <property type="project" value="UniProtKB-KW"/>
</dbReference>
<evidence type="ECO:0000256" key="20">
    <source>
        <dbReference type="ARBA" id="ARBA00022632"/>
    </source>
</evidence>
<evidence type="ECO:0000256" key="55">
    <source>
        <dbReference type="ARBA" id="ARBA00023296"/>
    </source>
</evidence>
<dbReference type="InterPro" id="IPR002519">
    <property type="entry name" value="HCV_Env"/>
</dbReference>
<dbReference type="Pfam" id="PF08300">
    <property type="entry name" value="HCV_NS5a_1a"/>
    <property type="match status" value="1"/>
</dbReference>
<keyword evidence="14" id="KW-1170">Fusion of virus membrane with host endosomal membrane</keyword>
<keyword evidence="56" id="KW-0407">Ion channel</keyword>
<keyword evidence="49" id="KW-1038">Host endoplasmic reticulum</keyword>
<evidence type="ECO:0000256" key="14">
    <source>
        <dbReference type="ARBA" id="ARBA00022510"/>
    </source>
</evidence>
<keyword evidence="42" id="KW-1072">Activation of host autophagy by virus</keyword>
<evidence type="ECO:0000256" key="41">
    <source>
        <dbReference type="ARBA" id="ARBA00023039"/>
    </source>
</evidence>
<dbReference type="GO" id="GO:0044167">
    <property type="term" value="C:host cell endoplasmic reticulum membrane"/>
    <property type="evidence" value="ECO:0007669"/>
    <property type="project" value="UniProtKB-SubCell"/>
</dbReference>
<evidence type="ECO:0000256" key="26">
    <source>
        <dbReference type="ARBA" id="ARBA00022723"/>
    </source>
</evidence>
<keyword evidence="15" id="KW-0597">Phosphoprotein</keyword>
<evidence type="ECO:0000256" key="59">
    <source>
        <dbReference type="SAM" id="MobiDB-lite"/>
    </source>
</evidence>
<evidence type="ECO:0000259" key="61">
    <source>
        <dbReference type="PROSITE" id="PS50507"/>
    </source>
</evidence>
<keyword evidence="28" id="KW-0378">Hydrolase</keyword>
<keyword evidence="41" id="KW-1182">Viral ion channel</keyword>
<dbReference type="GO" id="GO:0004252">
    <property type="term" value="F:serine-type endopeptidase activity"/>
    <property type="evidence" value="ECO:0007669"/>
    <property type="project" value="InterPro"/>
</dbReference>
<dbReference type="GO" id="GO:0017111">
    <property type="term" value="F:ribonucleoside triphosphate phosphatase activity"/>
    <property type="evidence" value="ECO:0007669"/>
    <property type="project" value="UniProtKB-EC"/>
</dbReference>
<evidence type="ECO:0000256" key="7">
    <source>
        <dbReference type="ARBA" id="ARBA00004482"/>
    </source>
</evidence>
<keyword evidence="22" id="KW-0808">Transferase</keyword>
<dbReference type="PROSITE" id="PS50507">
    <property type="entry name" value="RDRP_SSRNA_POS"/>
    <property type="match status" value="1"/>
</dbReference>
<sequence length="2825" mass="311700">MSLLLSPYKPKKTSKAPRLRSKRFVLPRKGWQPVILVKGPRRSRGRRGRGTRDYGTYLGTTRGGRIPIVDPLLGATSELLLPRSELGGSDPRRRSRNLGHVIDGALGLTADVISHTPLVGPLLGNLGRGVCRLVRGIEDGANWFTGKFGIVFFLLALFTMITPGDCLRRYAPEGLNQTIAITNCCEQKDIFYCSDVFCFHGPGCVICTEECWVIQSAMVSYHPQHNGTDSRLAGHIDTLATVALACDALNLPELCGVSVILVDMAFTWFPHRLNLTNRDCYLYTDVVIDPSLIGFAKWVVSSYSSVTTMLATLLKIPQAIVNLLADVHFGVLASILWFGIQGSYVKVLLLLLVYVESTVAFRESPTCTPYLQPPSCYNLTWSNYQHHYCFRPEIVIGNGTHPPPYGFGCVLWNFSTPGVASNITCCSLRVTHDCQCPTDCSWLDATNTYERCGTTPFITTIWQPLPDNSTHGFWAIGGVIVPAWHTYLFRNYIHDWAWLKLFNGQHEFYIAYNVSFKYHNKSNLARLPYRPDFYRYYSLKVPAGFYSDHRDLSTGLVSKTADGEYQLIYSAGGFVNLHSIATSILICLLLALLGAKWTLLCYILYLQFTYARAFNPSFWGVVTMCNTTHPEAFFRFLLGYKFRAYAAVLLCPWPVNLLLGLVSQFDIVEAYGYEVLQVTVPGLLLFCACGLFSYLAATVSYSGSYLLHYHYHFIEKAFSERRKLVLAFVLLFPQVVWEVAFYLSFSYLSVLAVSHILFSAFIGSDPRRVMMSLRYLASLGRTVGGYLQGLLVTLGADRGVWVFSHLGDGFESFLPYNDPYFPFPVPFSYHSKLSGAVACGDVVGRKPVVGTDGFRVICGVGRLPAGFAQLAPVNLVKNADYGYYSVFKSIVTGCSPASTAGSVFNFTSAMTAWMGFSCNGHTYTALHGSRGRTLATPQGRMGAVFTDKEMDLALYPRITGSTDLEICTCSAVRGYLCLRNGSTRLVMKSAQEGRWVPVDRIELPLARGSSGAPLLCDSGHVVGMFTAVGKVMGTVVNVKIVPISTVPLSSPVVAVATCDTADPPPVPKDQVKILNVVAPTGSGKSTKLPMHYYNAGYKVLVVNPSVATTLAMDPYMTSTYGVSPNILASDTTLNRASRLTYSTYGRLLANPNLDYDVIILDECHSVDSTTILGIGCVLQKVYDSSCKLVLLATATPPGASYAPHPNIEELRMPQSGGIPIAKDCHLDLTILKRGRHLIFLPTKRQCDEVASALRQCGLVAISYYRGKDIGEIPTTGDVVVVATDALMTGYTGNFDTVWDLCLSVFTEVRVDLDPTFTVVRLTQPSPLTTRLQRRGRTGRGKPGKYYYAAPPPGNVTTVPLVSVVQAFDSGSAYFGLTPAEVGMMLDIYHNTPGLPGLHAELPSWCHFFCTLGTPSPAFLNRAKANAEDFEFLTARMYEELYRANAKPPNDSPRWRGLNGNNPSFIMYNLDGPSSNIREWLGSEDLRKCFDEEFVNTEVVFGIGLGLFLLYGVAETCGSFTVRASYSTSFRSPESLIGTVQDSTWMEVEECSESVLSNVYAAAANKVRTWVEAGAPAGDRMRATFSAELDGWGAFSAFFSAHAASFLSMCQYFAGLFTLDHNPVVASIMAGSAAIVSPFSPSFKIFVGLLGGAVASRLANMRASTMFTLATVGGSVLGTFTTGSFLLQLLSGYTAASHAAVCVMKVLGGNMPSADELTGLLSGLVSPASLLAGGVLGAVAHFLTTDSTNQWTNRLLSMLTRQTTCPNYFEEAKDLRKTVLAWLEASTPWKILNTLMDWVQREDMIPCGSSLVSAVCCAAMSLLRAICECFRGILRRAARVPGIPLVGCQAGWAGPWTGDGILHTTCECGANQIWVFVAGKPTLSSCPWTCKSRWTYKIPINNTTTGVPKPVISDYSSFVVSAGFYRYLRYERRNGELFCVAASGADDEVPGNVPPLSAAVMVDDVVITPNAGPCNTPWTGAVRYRGQICLLPICVSNPVHSPRCAYEEREKEAIRQQAPPPLGSPGNPIIMQPPPQDWTPKLFNWSMRPKDSDKKVTFVEKERDVEGGSRNPISSDSSEDEETIARFPASLPSLSTMPTDTTGAPYSSSELDESITSASASVASSDADYDSAVESTDDTGSSELVVQHRAAAALLKKASSESAIEEVEIPDKPVLPQKVEVIQETSLQTAVVPVVKPKVPKPKEEEKKEYTPKRSPIVKKSKVFEVCSTSSWETITDEGCSMSYDWIPFKLYAKTTRKSSPVAVLSHNLTKTRQVAYSTRREEITLRMSKVTKWREHQFDSHYYKWLEYCCSRARNVRSREWSFDEAVDHTSKDTARSHISGLTGTQLKSKKPFVKALIQAAYDSVLADFPEELRTVTIMPKEEVFALTKEKPTRKPPRIIAYPPLETRVVEKMVLGDVAPKVVKAVCGKAYGFQYSPAQRVGRLLDMWKKFDTPVGFTCDTVCFDSTITPEDVQAECKIYNSAQLGPITKKRIEQLHEKLYAGGPMRTQDGQAAGMRNCRASGVFTTSSSNTITCFLKVCASLDKCGWRKWELLVNGDDCVIVAESMGIERDAIACSIFSQSMKLYGCVQDSVPTPEYSLERLTSCSSNVSVARSDSGASIYYLTRDPTIPFARCIIEGDQFNPVGAWIGFIINHGPALWVQKVLIPNLLNYLLHCESLPYSLSFEWWGKEWSVPLVRLPEILEGLHGREVWQVRHYTPFEVERTSNALRTMGMAPLRQWRKRARDIRVQCMRRGGVLRKLALRLLWWDHSIPLLPLDKKLVKQWENFDYYDFWAEPPNLDEASPPSKWLFFIPLLVASLFFVFI</sequence>
<keyword evidence="21" id="KW-0645">Protease</keyword>
<dbReference type="PROSITE" id="PS51693">
    <property type="entry name" value="HCV_NS2_PRO"/>
    <property type="match status" value="1"/>
</dbReference>
<evidence type="ECO:0000256" key="53">
    <source>
        <dbReference type="ARBA" id="ARBA00023274"/>
    </source>
</evidence>
<evidence type="ECO:0000256" key="47">
    <source>
        <dbReference type="ARBA" id="ARBA00023157"/>
    </source>
</evidence>
<keyword evidence="36" id="KW-1043">Host membrane</keyword>
<comment type="subcellular location">
    <subcellularLocation>
        <location evidence="4">Host cytoplasm</location>
    </subcellularLocation>
    <subcellularLocation>
        <location evidence="2">Host endoplasmic reticulum membrane</location>
        <topology evidence="2">Multi-pass membrane protein</topology>
    </subcellularLocation>
    <subcellularLocation>
        <location evidence="5">Host endoplasmic reticulum membrane</location>
        <topology evidence="5">Peripheral membrane protein</topology>
    </subcellularLocation>
    <subcellularLocation>
        <location evidence="7">Host endoplasmic reticulum membrane</location>
        <topology evidence="7">Single-pass type I membrane protein</topology>
    </subcellularLocation>
    <subcellularLocation>
        <location evidence="6">Host lipid droplet</location>
    </subcellularLocation>
    <subcellularLocation>
        <location evidence="3">Host mitochondrion</location>
    </subcellularLocation>
    <subcellularLocation>
        <location evidence="1">Host nucleus</location>
    </subcellularLocation>
    <subcellularLocation>
        <location evidence="8">Virion membrane</location>
        <topology evidence="8">Single-pass type I membrane protein</topology>
    </subcellularLocation>
</comment>
<dbReference type="GO" id="GO:0052170">
    <property type="term" value="P:symbiont-mediated suppression of host innate immune response"/>
    <property type="evidence" value="ECO:0007669"/>
    <property type="project" value="UniProtKB-KW"/>
</dbReference>
<evidence type="ECO:0000313" key="66">
    <source>
        <dbReference type="EMBL" id="WZD84507.1"/>
    </source>
</evidence>
<evidence type="ECO:0000256" key="43">
    <source>
        <dbReference type="ARBA" id="ARBA00023065"/>
    </source>
</evidence>
<dbReference type="GO" id="GO:0034220">
    <property type="term" value="P:monoatomic ion transmembrane transport"/>
    <property type="evidence" value="ECO:0007669"/>
    <property type="project" value="UniProtKB-KW"/>
</dbReference>
<evidence type="ECO:0000256" key="33">
    <source>
        <dbReference type="ARBA" id="ARBA00022830"/>
    </source>
</evidence>
<dbReference type="PROSITE" id="PS51194">
    <property type="entry name" value="HELICASE_CTER"/>
    <property type="match status" value="1"/>
</dbReference>
<evidence type="ECO:0000256" key="46">
    <source>
        <dbReference type="ARBA" id="ARBA00023147"/>
    </source>
</evidence>
<evidence type="ECO:0000256" key="44">
    <source>
        <dbReference type="ARBA" id="ARBA00023086"/>
    </source>
</evidence>
<evidence type="ECO:0000256" key="22">
    <source>
        <dbReference type="ARBA" id="ARBA00022679"/>
    </source>
</evidence>
<dbReference type="InterPro" id="IPR013192">
    <property type="entry name" value="HCV_NS5A_1a"/>
</dbReference>
<evidence type="ECO:0000256" key="16">
    <source>
        <dbReference type="ARBA" id="ARBA00022561"/>
    </source>
</evidence>
<dbReference type="GO" id="GO:0039520">
    <property type="term" value="P:symbiont-mediated activation of host autophagy"/>
    <property type="evidence" value="ECO:0007669"/>
    <property type="project" value="UniProtKB-KW"/>
</dbReference>
<feature type="domain" description="Peptidase S29" evidence="65">
    <location>
        <begin position="871"/>
        <end position="1053"/>
    </location>
</feature>
<dbReference type="CDD" id="cd23202">
    <property type="entry name" value="Hepacivirus_RdRp"/>
    <property type="match status" value="1"/>
</dbReference>
<keyword evidence="32" id="KW-0720">Serine protease</keyword>
<dbReference type="InterPro" id="IPR009003">
    <property type="entry name" value="Peptidase_S1_PA"/>
</dbReference>
<evidence type="ECO:0000256" key="25">
    <source>
        <dbReference type="ARBA" id="ARBA00022703"/>
    </source>
</evidence>
<evidence type="ECO:0000256" key="54">
    <source>
        <dbReference type="ARBA" id="ARBA00023280"/>
    </source>
</evidence>
<keyword evidence="27" id="KW-0547">Nucleotide-binding</keyword>
<keyword evidence="46" id="KW-1045">Host mitochondrion</keyword>
<dbReference type="Pfam" id="PF02907">
    <property type="entry name" value="Peptidase_S29"/>
    <property type="match status" value="1"/>
</dbReference>
<keyword evidence="12" id="KW-0696">RNA-directed RNA polymerase</keyword>
<dbReference type="InterPro" id="IPR001650">
    <property type="entry name" value="Helicase_C-like"/>
</dbReference>
<keyword evidence="51" id="KW-1035">Host cytoplasm</keyword>
<dbReference type="InterPro" id="IPR054175">
    <property type="entry name" value="NS3_helicase_C"/>
</dbReference>
<keyword evidence="19" id="KW-1162">Viral penetration into host cytoplasm</keyword>
<evidence type="ECO:0000256" key="27">
    <source>
        <dbReference type="ARBA" id="ARBA00022741"/>
    </source>
</evidence>
<dbReference type="Gene3D" id="2.20.25.210">
    <property type="entry name" value="Hepatitis C NS5A, domain 1B"/>
    <property type="match status" value="1"/>
</dbReference>
<evidence type="ECO:0000259" key="62">
    <source>
        <dbReference type="PROSITE" id="PS51192"/>
    </source>
</evidence>
<evidence type="ECO:0000256" key="13">
    <source>
        <dbReference type="ARBA" id="ARBA00022506"/>
    </source>
</evidence>
<evidence type="ECO:0000256" key="23">
    <source>
        <dbReference type="ARBA" id="ARBA00022692"/>
    </source>
</evidence>
<evidence type="ECO:0000256" key="3">
    <source>
        <dbReference type="ARBA" id="ARBA00004181"/>
    </source>
</evidence>
<keyword evidence="44" id="KW-0543">Viral nucleoprotein</keyword>
<dbReference type="InterPro" id="IPR011492">
    <property type="entry name" value="Flavi_DEAD"/>
</dbReference>
<dbReference type="GO" id="GO:0055036">
    <property type="term" value="C:virion membrane"/>
    <property type="evidence" value="ECO:0007669"/>
    <property type="project" value="UniProtKB-SubCell"/>
</dbReference>
<keyword evidence="37" id="KW-0261">Viral envelope protein</keyword>
<dbReference type="GO" id="GO:0039502">
    <property type="term" value="P:symbiont-mediated suppression of host type I interferon-mediated signaling pathway"/>
    <property type="evidence" value="ECO:0007669"/>
    <property type="project" value="UniProtKB-KW"/>
</dbReference>
<evidence type="ECO:0000259" key="64">
    <source>
        <dbReference type="PROSITE" id="PS51693"/>
    </source>
</evidence>
<keyword evidence="43" id="KW-0406">Ion transport</keyword>
<keyword evidence="47" id="KW-1015">Disulfide bond</keyword>